<feature type="transmembrane region" description="Helical" evidence="7">
    <location>
        <begin position="134"/>
        <end position="155"/>
    </location>
</feature>
<evidence type="ECO:0000256" key="4">
    <source>
        <dbReference type="ARBA" id="ARBA00022692"/>
    </source>
</evidence>
<dbReference type="RefSeq" id="WP_320182536.1">
    <property type="nucleotide sequence ID" value="NZ_CP138332.1"/>
</dbReference>
<feature type="transmembrane region" description="Helical" evidence="7">
    <location>
        <begin position="321"/>
        <end position="342"/>
    </location>
</feature>
<keyword evidence="4 7" id="KW-0812">Transmembrane</keyword>
<feature type="domain" description="Acyltransferase 3" evidence="8">
    <location>
        <begin position="14"/>
        <end position="339"/>
    </location>
</feature>
<dbReference type="PANTHER" id="PTHR40074">
    <property type="entry name" value="O-ACETYLTRANSFERASE WECH"/>
    <property type="match status" value="1"/>
</dbReference>
<comment type="subcellular location">
    <subcellularLocation>
        <location evidence="1">Cell membrane</location>
        <topology evidence="1">Multi-pass membrane protein</topology>
    </subcellularLocation>
</comment>
<feature type="transmembrane region" description="Helical" evidence="7">
    <location>
        <begin position="21"/>
        <end position="38"/>
    </location>
</feature>
<sequence>MITENALQKQSEMIDMLRFPLIILVVFVHMAPSEQQMLSWNLDGHSLFLSISEIVSHHIGQLAVPFFFVFSGYFFFLKSKSWSFSTYTDQLGKRVKTLLIPYIFWNVIIVAIIVTLQVSYTFLGLGINANYRVLQINTVFDLFWGLPINIPLWYIRDLMVMVVLSPLFYYFFNTTKYVGLLVLVLFYLSAFESGFPGLGSTAIMYFGLGTYMGVYKVDARPFCLRYGKLFLFLAVLFLLLDLYFINHFLSKYFYRAFLLCILPAIYFAAIKSAKGGRLTKKLISLAPTVFFIYAVHTIYFLDKLKALWLKTPMSASGWGMLIGYLLIPFMCIGVILLVYYVFKKFLPSVLAFATGSRA</sequence>
<dbReference type="InterPro" id="IPR002656">
    <property type="entry name" value="Acyl_transf_3_dom"/>
</dbReference>
<comment type="similarity">
    <text evidence="2">Belongs to the acyltransferase 3 family.</text>
</comment>
<evidence type="ECO:0000256" key="5">
    <source>
        <dbReference type="ARBA" id="ARBA00022989"/>
    </source>
</evidence>
<proteinExistence type="inferred from homology"/>
<dbReference type="GO" id="GO:0016746">
    <property type="term" value="F:acyltransferase activity"/>
    <property type="evidence" value="ECO:0007669"/>
    <property type="project" value="UniProtKB-KW"/>
</dbReference>
<evidence type="ECO:0000256" key="7">
    <source>
        <dbReference type="SAM" id="Phobius"/>
    </source>
</evidence>
<keyword evidence="9" id="KW-0808">Transferase</keyword>
<comment type="caution">
    <text evidence="9">The sequence shown here is derived from an EMBL/GenBank/DDBJ whole genome shotgun (WGS) entry which is preliminary data.</text>
</comment>
<feature type="transmembrane region" description="Helical" evidence="7">
    <location>
        <begin position="226"/>
        <end position="246"/>
    </location>
</feature>
<dbReference type="Proteomes" id="UP001597525">
    <property type="component" value="Unassembled WGS sequence"/>
</dbReference>
<feature type="transmembrane region" description="Helical" evidence="7">
    <location>
        <begin position="98"/>
        <end position="122"/>
    </location>
</feature>
<protein>
    <submittedName>
        <fullName evidence="9">Acyltransferase family protein</fullName>
    </submittedName>
</protein>
<keyword evidence="3" id="KW-1003">Cell membrane</keyword>
<accession>A0ABW6BC38</accession>
<evidence type="ECO:0000256" key="6">
    <source>
        <dbReference type="ARBA" id="ARBA00023136"/>
    </source>
</evidence>
<feature type="transmembrane region" description="Helical" evidence="7">
    <location>
        <begin position="58"/>
        <end position="77"/>
    </location>
</feature>
<keyword evidence="5 7" id="KW-1133">Transmembrane helix</keyword>
<evidence type="ECO:0000313" key="10">
    <source>
        <dbReference type="Proteomes" id="UP001597525"/>
    </source>
</evidence>
<dbReference type="EMBL" id="JBHUPB010000004">
    <property type="protein sequence ID" value="MFD2966837.1"/>
    <property type="molecule type" value="Genomic_DNA"/>
</dbReference>
<dbReference type="Pfam" id="PF01757">
    <property type="entry name" value="Acyl_transf_3"/>
    <property type="match status" value="1"/>
</dbReference>
<keyword evidence="9" id="KW-0012">Acyltransferase</keyword>
<feature type="transmembrane region" description="Helical" evidence="7">
    <location>
        <begin position="167"/>
        <end position="188"/>
    </location>
</feature>
<dbReference type="PANTHER" id="PTHR40074:SF2">
    <property type="entry name" value="O-ACETYLTRANSFERASE WECH"/>
    <property type="match status" value="1"/>
</dbReference>
<organism evidence="9 10">
    <name type="scientific">Sphingobacterium bambusae</name>
    <dbReference type="NCBI Taxonomy" id="662858"/>
    <lineage>
        <taxon>Bacteria</taxon>
        <taxon>Pseudomonadati</taxon>
        <taxon>Bacteroidota</taxon>
        <taxon>Sphingobacteriia</taxon>
        <taxon>Sphingobacteriales</taxon>
        <taxon>Sphingobacteriaceae</taxon>
        <taxon>Sphingobacterium</taxon>
    </lineage>
</organism>
<evidence type="ECO:0000259" key="8">
    <source>
        <dbReference type="Pfam" id="PF01757"/>
    </source>
</evidence>
<evidence type="ECO:0000313" key="9">
    <source>
        <dbReference type="EMBL" id="MFD2966837.1"/>
    </source>
</evidence>
<keyword evidence="10" id="KW-1185">Reference proteome</keyword>
<evidence type="ECO:0000256" key="2">
    <source>
        <dbReference type="ARBA" id="ARBA00007400"/>
    </source>
</evidence>
<feature type="transmembrane region" description="Helical" evidence="7">
    <location>
        <begin position="282"/>
        <end position="301"/>
    </location>
</feature>
<name>A0ABW6BC38_9SPHI</name>
<feature type="transmembrane region" description="Helical" evidence="7">
    <location>
        <begin position="252"/>
        <end position="270"/>
    </location>
</feature>
<evidence type="ECO:0000256" key="1">
    <source>
        <dbReference type="ARBA" id="ARBA00004651"/>
    </source>
</evidence>
<keyword evidence="6 7" id="KW-0472">Membrane</keyword>
<feature type="transmembrane region" description="Helical" evidence="7">
    <location>
        <begin position="194"/>
        <end position="214"/>
    </location>
</feature>
<gene>
    <name evidence="9" type="ORF">ACFS7Y_05540</name>
</gene>
<evidence type="ECO:0000256" key="3">
    <source>
        <dbReference type="ARBA" id="ARBA00022475"/>
    </source>
</evidence>
<reference evidence="10" key="1">
    <citation type="journal article" date="2019" name="Int. J. Syst. Evol. Microbiol.">
        <title>The Global Catalogue of Microorganisms (GCM) 10K type strain sequencing project: providing services to taxonomists for standard genome sequencing and annotation.</title>
        <authorList>
            <consortium name="The Broad Institute Genomics Platform"/>
            <consortium name="The Broad Institute Genome Sequencing Center for Infectious Disease"/>
            <person name="Wu L."/>
            <person name="Ma J."/>
        </authorList>
    </citation>
    <scope>NUCLEOTIDE SEQUENCE [LARGE SCALE GENOMIC DNA]</scope>
    <source>
        <strain evidence="10">KCTC 22814</strain>
    </source>
</reference>